<dbReference type="OrthoDB" id="695739at2759"/>
<dbReference type="AlphaFoldDB" id="A0A835ARI3"/>
<dbReference type="EMBL" id="JACEFO010002216">
    <property type="protein sequence ID" value="KAF8672867.1"/>
    <property type="molecule type" value="Genomic_DNA"/>
</dbReference>
<dbReference type="PANTHER" id="PTHR33070:SF60">
    <property type="entry name" value="OS06G0725700 PROTEIN"/>
    <property type="match status" value="1"/>
</dbReference>
<dbReference type="PROSITE" id="PS51257">
    <property type="entry name" value="PROKAR_LIPOPROTEIN"/>
    <property type="match status" value="1"/>
</dbReference>
<organism evidence="1 2">
    <name type="scientific">Digitaria exilis</name>
    <dbReference type="NCBI Taxonomy" id="1010633"/>
    <lineage>
        <taxon>Eukaryota</taxon>
        <taxon>Viridiplantae</taxon>
        <taxon>Streptophyta</taxon>
        <taxon>Embryophyta</taxon>
        <taxon>Tracheophyta</taxon>
        <taxon>Spermatophyta</taxon>
        <taxon>Magnoliopsida</taxon>
        <taxon>Liliopsida</taxon>
        <taxon>Poales</taxon>
        <taxon>Poaceae</taxon>
        <taxon>PACMAD clade</taxon>
        <taxon>Panicoideae</taxon>
        <taxon>Panicodae</taxon>
        <taxon>Paniceae</taxon>
        <taxon>Anthephorinae</taxon>
        <taxon>Digitaria</taxon>
    </lineage>
</organism>
<gene>
    <name evidence="1" type="ORF">HU200_049205</name>
</gene>
<evidence type="ECO:0000313" key="1">
    <source>
        <dbReference type="EMBL" id="KAF8672867.1"/>
    </source>
</evidence>
<proteinExistence type="predicted"/>
<dbReference type="Proteomes" id="UP000636709">
    <property type="component" value="Unassembled WGS sequence"/>
</dbReference>
<dbReference type="InterPro" id="IPR004320">
    <property type="entry name" value="BPS1_pln"/>
</dbReference>
<evidence type="ECO:0000313" key="2">
    <source>
        <dbReference type="Proteomes" id="UP000636709"/>
    </source>
</evidence>
<dbReference type="Pfam" id="PF03087">
    <property type="entry name" value="BPS1"/>
    <property type="match status" value="1"/>
</dbReference>
<dbReference type="GO" id="GO:0048367">
    <property type="term" value="P:shoot system development"/>
    <property type="evidence" value="ECO:0007669"/>
    <property type="project" value="InterPro"/>
</dbReference>
<keyword evidence="2" id="KW-1185">Reference proteome</keyword>
<name>A0A835ARI3_9POAL</name>
<protein>
    <submittedName>
        <fullName evidence="1">Uncharacterized protein</fullName>
    </submittedName>
</protein>
<reference evidence="1" key="1">
    <citation type="submission" date="2020-07" db="EMBL/GenBank/DDBJ databases">
        <title>Genome sequence and genetic diversity analysis of an under-domesticated orphan crop, white fonio (Digitaria exilis).</title>
        <authorList>
            <person name="Bennetzen J.L."/>
            <person name="Chen S."/>
            <person name="Ma X."/>
            <person name="Wang X."/>
            <person name="Yssel A.E.J."/>
            <person name="Chaluvadi S.R."/>
            <person name="Johnson M."/>
            <person name="Gangashetty P."/>
            <person name="Hamidou F."/>
            <person name="Sanogo M.D."/>
            <person name="Zwaenepoel A."/>
            <person name="Wallace J."/>
            <person name="Van De Peer Y."/>
            <person name="Van Deynze A."/>
        </authorList>
    </citation>
    <scope>NUCLEOTIDE SEQUENCE</scope>
    <source>
        <tissue evidence="1">Leaves</tissue>
    </source>
</reference>
<comment type="caution">
    <text evidence="1">The sequence shown here is derived from an EMBL/GenBank/DDBJ whole genome shotgun (WGS) entry which is preliminary data.</text>
</comment>
<accession>A0A835ARI3</accession>
<sequence length="326" mass="33815">MHATARATTACVHATFACLHLPSMVAYIPRSPASSSPSLSQVTEQKQSKAMAPTFGRSISFPLSPARSSKPRAAAYHVRSISLPCRSHPLLTHLHTHTAAARAWSSTSSPSTGLAVIDALLAALAEVLLLPEAQSAVHSSDRLLDAFLVLADAHRGFHEALLALRSDAADVRAALRRRDAARLASAARSQRRTEKDLARLAGAVSSVAVAGKCGGARQMALVSGATTAEETEMAAALMDAAAAVALASAAVFSAAASVSAAVVSSSKKAATFAAAFGTKKEAADVAPEKLDELDKCIDECETGSEVVFRSIVRTRVSLLNIRTPAI</sequence>
<dbReference type="PANTHER" id="PTHR33070">
    <property type="entry name" value="OS06G0725500 PROTEIN"/>
    <property type="match status" value="1"/>
</dbReference>
<dbReference type="GO" id="GO:0048364">
    <property type="term" value="P:root development"/>
    <property type="evidence" value="ECO:0007669"/>
    <property type="project" value="InterPro"/>
</dbReference>